<dbReference type="EMBL" id="JAEUBG010004638">
    <property type="protein sequence ID" value="KAH3680986.1"/>
    <property type="molecule type" value="Genomic_DNA"/>
</dbReference>
<dbReference type="AlphaFoldDB" id="A0A9P8TJC3"/>
<sequence length="168" mass="18630">MKWPRPGTPAKHPWVRVVLVTKVNVVWVNTTDEENTRSDEDGYHGELNNTTDLLKTGVTLRTKGEIDKIDHSQEDTDKDVGIGALGPVLDGHRSSDHFQGQDGEPIDSVTPSNSKPKRRVNKHDCLSIEPTAHTTVSHRQFTSTVNGQHDSDRGDNHGDNRTKRPSVA</sequence>
<comment type="caution">
    <text evidence="3">The sequence shown here is derived from an EMBL/GenBank/DDBJ whole genome shotgun (WGS) entry which is preliminary data.</text>
</comment>
<feature type="compositionally biased region" description="Polar residues" evidence="1">
    <location>
        <begin position="132"/>
        <end position="148"/>
    </location>
</feature>
<evidence type="ECO:0000256" key="1">
    <source>
        <dbReference type="SAM" id="MobiDB-lite"/>
    </source>
</evidence>
<feature type="compositionally biased region" description="Basic and acidic residues" evidence="1">
    <location>
        <begin position="149"/>
        <end position="162"/>
    </location>
</feature>
<keyword evidence="4" id="KW-1185">Reference proteome</keyword>
<evidence type="ECO:0000256" key="2">
    <source>
        <dbReference type="SAM" id="SignalP"/>
    </source>
</evidence>
<evidence type="ECO:0000313" key="4">
    <source>
        <dbReference type="Proteomes" id="UP000774326"/>
    </source>
</evidence>
<gene>
    <name evidence="3" type="ORF">WICPIJ_008036</name>
</gene>
<feature type="signal peptide" evidence="2">
    <location>
        <begin position="1"/>
        <end position="28"/>
    </location>
</feature>
<feature type="chain" id="PRO_5040330827" evidence="2">
    <location>
        <begin position="29"/>
        <end position="168"/>
    </location>
</feature>
<accession>A0A9P8TJC3</accession>
<proteinExistence type="predicted"/>
<evidence type="ECO:0000313" key="3">
    <source>
        <dbReference type="EMBL" id="KAH3680986.1"/>
    </source>
</evidence>
<reference evidence="3" key="1">
    <citation type="journal article" date="2021" name="Open Biol.">
        <title>Shared evolutionary footprints suggest mitochondrial oxidative damage underlies multiple complex I losses in fungi.</title>
        <authorList>
            <person name="Schikora-Tamarit M.A."/>
            <person name="Marcet-Houben M."/>
            <person name="Nosek J."/>
            <person name="Gabaldon T."/>
        </authorList>
    </citation>
    <scope>NUCLEOTIDE SEQUENCE</scope>
    <source>
        <strain evidence="3">CBS2887</strain>
    </source>
</reference>
<feature type="compositionally biased region" description="Basic and acidic residues" evidence="1">
    <location>
        <begin position="66"/>
        <end position="80"/>
    </location>
</feature>
<keyword evidence="2" id="KW-0732">Signal</keyword>
<name>A0A9P8TJC3_WICPI</name>
<feature type="region of interest" description="Disordered" evidence="1">
    <location>
        <begin position="66"/>
        <end position="168"/>
    </location>
</feature>
<protein>
    <submittedName>
        <fullName evidence="3">Uncharacterized protein</fullName>
    </submittedName>
</protein>
<organism evidence="3 4">
    <name type="scientific">Wickerhamomyces pijperi</name>
    <name type="common">Yeast</name>
    <name type="synonym">Pichia pijperi</name>
    <dbReference type="NCBI Taxonomy" id="599730"/>
    <lineage>
        <taxon>Eukaryota</taxon>
        <taxon>Fungi</taxon>
        <taxon>Dikarya</taxon>
        <taxon>Ascomycota</taxon>
        <taxon>Saccharomycotina</taxon>
        <taxon>Saccharomycetes</taxon>
        <taxon>Phaffomycetales</taxon>
        <taxon>Wickerhamomycetaceae</taxon>
        <taxon>Wickerhamomyces</taxon>
    </lineage>
</organism>
<reference evidence="3" key="2">
    <citation type="submission" date="2021-01" db="EMBL/GenBank/DDBJ databases">
        <authorList>
            <person name="Schikora-Tamarit M.A."/>
        </authorList>
    </citation>
    <scope>NUCLEOTIDE SEQUENCE</scope>
    <source>
        <strain evidence="3">CBS2887</strain>
    </source>
</reference>
<dbReference type="Proteomes" id="UP000774326">
    <property type="component" value="Unassembled WGS sequence"/>
</dbReference>